<feature type="domain" description="PWWP" evidence="5">
    <location>
        <begin position="451"/>
        <end position="516"/>
    </location>
</feature>
<feature type="non-terminal residue" evidence="7">
    <location>
        <position position="696"/>
    </location>
</feature>
<keyword evidence="3" id="KW-0862">Zinc</keyword>
<feature type="compositionally biased region" description="Basic and acidic residues" evidence="4">
    <location>
        <begin position="23"/>
        <end position="38"/>
    </location>
</feature>
<protein>
    <submittedName>
        <fullName evidence="7">ZCPW1 protein</fullName>
    </submittedName>
</protein>
<feature type="region of interest" description="Disordered" evidence="4">
    <location>
        <begin position="315"/>
        <end position="389"/>
    </location>
</feature>
<dbReference type="CDD" id="cd20145">
    <property type="entry name" value="PWWP_ZCWPW1"/>
    <property type="match status" value="1"/>
</dbReference>
<dbReference type="GO" id="GO:0008270">
    <property type="term" value="F:zinc ion binding"/>
    <property type="evidence" value="ECO:0007669"/>
    <property type="project" value="UniProtKB-KW"/>
</dbReference>
<dbReference type="PANTHER" id="PTHR15999">
    <property type="entry name" value="ZINC FINGER CW-TYPE PWWP DOMAIN PROTEIN 1"/>
    <property type="match status" value="1"/>
</dbReference>
<keyword evidence="1" id="KW-0479">Metal-binding</keyword>
<evidence type="ECO:0000256" key="4">
    <source>
        <dbReference type="SAM" id="MobiDB-lite"/>
    </source>
</evidence>
<feature type="compositionally biased region" description="Basic and acidic residues" evidence="4">
    <location>
        <begin position="356"/>
        <end position="368"/>
    </location>
</feature>
<dbReference type="AlphaFoldDB" id="A0A8J7NH21"/>
<dbReference type="InterPro" id="IPR000313">
    <property type="entry name" value="PWWP_dom"/>
</dbReference>
<evidence type="ECO:0000313" key="7">
    <source>
        <dbReference type="EMBL" id="MBN3312705.1"/>
    </source>
</evidence>
<dbReference type="PROSITE" id="PS51050">
    <property type="entry name" value="ZF_CW"/>
    <property type="match status" value="1"/>
</dbReference>
<keyword evidence="2" id="KW-0863">Zinc-finger</keyword>
<dbReference type="InterPro" id="IPR011124">
    <property type="entry name" value="Znf_CW"/>
</dbReference>
<dbReference type="InterPro" id="IPR042778">
    <property type="entry name" value="ZCWPW1/ZCWPW2"/>
</dbReference>
<dbReference type="EMBL" id="JAAWVO010007985">
    <property type="protein sequence ID" value="MBN3312705.1"/>
    <property type="molecule type" value="Genomic_DNA"/>
</dbReference>
<evidence type="ECO:0000256" key="3">
    <source>
        <dbReference type="ARBA" id="ARBA00022833"/>
    </source>
</evidence>
<dbReference type="SUPFAM" id="SSF63748">
    <property type="entry name" value="Tudor/PWWP/MBT"/>
    <property type="match status" value="1"/>
</dbReference>
<feature type="compositionally biased region" description="Basic residues" evidence="4">
    <location>
        <begin position="590"/>
        <end position="599"/>
    </location>
</feature>
<dbReference type="PANTHER" id="PTHR15999:SF2">
    <property type="entry name" value="ZINC FINGER CW-TYPE PWWP DOMAIN PROTEIN 1"/>
    <property type="match status" value="1"/>
</dbReference>
<gene>
    <name evidence="7" type="primary">Zcwpw1</name>
    <name evidence="7" type="ORF">GTO95_0007485</name>
</gene>
<dbReference type="Gene3D" id="2.30.30.140">
    <property type="match status" value="1"/>
</dbReference>
<feature type="compositionally biased region" description="Basic and acidic residues" evidence="4">
    <location>
        <begin position="214"/>
        <end position="223"/>
    </location>
</feature>
<feature type="region of interest" description="Disordered" evidence="4">
    <location>
        <begin position="1"/>
        <end position="277"/>
    </location>
</feature>
<feature type="compositionally biased region" description="Acidic residues" evidence="4">
    <location>
        <begin position="369"/>
        <end position="385"/>
    </location>
</feature>
<feature type="compositionally biased region" description="Basic and acidic residues" evidence="4">
    <location>
        <begin position="623"/>
        <end position="637"/>
    </location>
</feature>
<dbReference type="SMART" id="SM00293">
    <property type="entry name" value="PWWP"/>
    <property type="match status" value="1"/>
</dbReference>
<feature type="non-terminal residue" evidence="7">
    <location>
        <position position="1"/>
    </location>
</feature>
<dbReference type="Proteomes" id="UP000736164">
    <property type="component" value="Unassembled WGS sequence"/>
</dbReference>
<proteinExistence type="predicted"/>
<dbReference type="GO" id="GO:0005634">
    <property type="term" value="C:nucleus"/>
    <property type="evidence" value="ECO:0007669"/>
    <property type="project" value="TreeGrafter"/>
</dbReference>
<dbReference type="Gene3D" id="3.30.40.100">
    <property type="match status" value="1"/>
</dbReference>
<dbReference type="PROSITE" id="PS50812">
    <property type="entry name" value="PWWP"/>
    <property type="match status" value="1"/>
</dbReference>
<evidence type="ECO:0000256" key="2">
    <source>
        <dbReference type="ARBA" id="ARBA00022771"/>
    </source>
</evidence>
<reference evidence="7" key="1">
    <citation type="journal article" date="2021" name="Cell">
        <title>Tracing the genetic footprints of vertebrate landing in non-teleost ray-finned fishes.</title>
        <authorList>
            <person name="Bi X."/>
            <person name="Wang K."/>
            <person name="Yang L."/>
            <person name="Pan H."/>
            <person name="Jiang H."/>
            <person name="Wei Q."/>
            <person name="Fang M."/>
            <person name="Yu H."/>
            <person name="Zhu C."/>
            <person name="Cai Y."/>
            <person name="He Y."/>
            <person name="Gan X."/>
            <person name="Zeng H."/>
            <person name="Yu D."/>
            <person name="Zhu Y."/>
            <person name="Jiang H."/>
            <person name="Qiu Q."/>
            <person name="Yang H."/>
            <person name="Zhang Y.E."/>
            <person name="Wang W."/>
            <person name="Zhu M."/>
            <person name="He S."/>
            <person name="Zhang G."/>
        </authorList>
    </citation>
    <scope>NUCLEOTIDE SEQUENCE</scope>
    <source>
        <strain evidence="7">Allg_001</strain>
    </source>
</reference>
<comment type="caution">
    <text evidence="7">The sequence shown here is derived from an EMBL/GenBank/DDBJ whole genome shotgun (WGS) entry which is preliminary data.</text>
</comment>
<dbReference type="Pfam" id="PF00855">
    <property type="entry name" value="PWWP"/>
    <property type="match status" value="1"/>
</dbReference>
<evidence type="ECO:0000259" key="5">
    <source>
        <dbReference type="PROSITE" id="PS50812"/>
    </source>
</evidence>
<feature type="compositionally biased region" description="Basic and acidic residues" evidence="4">
    <location>
        <begin position="253"/>
        <end position="265"/>
    </location>
</feature>
<feature type="compositionally biased region" description="Basic and acidic residues" evidence="4">
    <location>
        <begin position="322"/>
        <end position="338"/>
    </location>
</feature>
<name>A0A8J7NH21_ATRSP</name>
<feature type="domain" description="CW-type" evidence="6">
    <location>
        <begin position="382"/>
        <end position="439"/>
    </location>
</feature>
<feature type="compositionally biased region" description="Basic and acidic residues" evidence="4">
    <location>
        <begin position="136"/>
        <end position="145"/>
    </location>
</feature>
<sequence length="696" mass="75744">MKKPKFAPPVALGGPGEGQGKGPQEERGTGVREREKVAGPRGRAGRKAGEESPGWGIGAGRSAGEESKEVSGEWPIPRTGKSGSAAAGGDSPEERSPRVPGLEGEGKELLGPGRTGGERRRKGKAVGPGGGSGRGEGWEEKALRVEEEEGTAQPGTAGIKESLAGCGGGKGWAGLQPRGKRAGAAEPSGRKKDRAGGQRGDGPLPGGTGSVLKEGAKEGDRPKTDKKKPKMKTGESDQEPEEKPRGLPVWRTTGEERAGTSKNSKDGASSVWEECCPSPFLSDSQYNAIFQAVLDKSLDKCLDDARTVLSEVELLQASIDDDSQRGQDRHPEYRDSDVRLAPGHKKRHAQQGHGQRRGELLHSQKKEQEEEEEEEEGGEDSDSSQEDWSSWVQCSRPSCGKWRQLNSDVDLSALPEDWTCSQNTGPAHKSCSCPEERWEEGRREVVNSLVPGSIVWARQFGYPWWPAMVEKDPETGDYMDFQNSRISPSHYHVTYFSDPVSRAWVPEPMVRAFQKFNPDISGAKPQMKKKIVGALDMAKKAQKLSVKKRTTVFGFKNRYHPGNEKGSAEDSDLEECLYMIVEGSPVRKRQGKYRKRKALAPKSPRDQEVPELGGEVAGGTELEADKSARPPEKRGKNEVSVAVERGVHERGDSRGTVDILRGRKAGLNTFSSEEPEQEGAELEEEGEIVLFLCEED</sequence>
<evidence type="ECO:0000313" key="8">
    <source>
        <dbReference type="Proteomes" id="UP000736164"/>
    </source>
</evidence>
<feature type="compositionally biased region" description="Gly residues" evidence="4">
    <location>
        <begin position="126"/>
        <end position="135"/>
    </location>
</feature>
<evidence type="ECO:0000256" key="1">
    <source>
        <dbReference type="ARBA" id="ARBA00022723"/>
    </source>
</evidence>
<feature type="compositionally biased region" description="Gly residues" evidence="4">
    <location>
        <begin position="197"/>
        <end position="209"/>
    </location>
</feature>
<keyword evidence="8" id="KW-1185">Reference proteome</keyword>
<organism evidence="7 8">
    <name type="scientific">Atractosteus spatula</name>
    <name type="common">Alligator gar</name>
    <name type="synonym">Lepisosteus spatula</name>
    <dbReference type="NCBI Taxonomy" id="7917"/>
    <lineage>
        <taxon>Eukaryota</taxon>
        <taxon>Metazoa</taxon>
        <taxon>Chordata</taxon>
        <taxon>Craniata</taxon>
        <taxon>Vertebrata</taxon>
        <taxon>Euteleostomi</taxon>
        <taxon>Actinopterygii</taxon>
        <taxon>Neopterygii</taxon>
        <taxon>Holostei</taxon>
        <taxon>Semionotiformes</taxon>
        <taxon>Lepisosteidae</taxon>
        <taxon>Atractosteus</taxon>
    </lineage>
</organism>
<feature type="compositionally biased region" description="Basic and acidic residues" evidence="4">
    <location>
        <begin position="645"/>
        <end position="655"/>
    </location>
</feature>
<dbReference type="Pfam" id="PF07496">
    <property type="entry name" value="zf-CW"/>
    <property type="match status" value="1"/>
</dbReference>
<accession>A0A8J7NH21</accession>
<evidence type="ECO:0000259" key="6">
    <source>
        <dbReference type="PROSITE" id="PS51050"/>
    </source>
</evidence>
<feature type="region of interest" description="Disordered" evidence="4">
    <location>
        <begin position="590"/>
        <end position="656"/>
    </location>
</feature>